<gene>
    <name evidence="2" type="ORF">SKAU_G00067680</name>
</gene>
<keyword evidence="3" id="KW-1185">Reference proteome</keyword>
<feature type="region of interest" description="Disordered" evidence="1">
    <location>
        <begin position="93"/>
        <end position="117"/>
    </location>
</feature>
<dbReference type="AlphaFoldDB" id="A0A9Q1JAZ9"/>
<protein>
    <submittedName>
        <fullName evidence="2">Uncharacterized protein</fullName>
    </submittedName>
</protein>
<accession>A0A9Q1JAZ9</accession>
<dbReference type="Proteomes" id="UP001152622">
    <property type="component" value="Chromosome 2"/>
</dbReference>
<evidence type="ECO:0000256" key="1">
    <source>
        <dbReference type="SAM" id="MobiDB-lite"/>
    </source>
</evidence>
<dbReference type="EMBL" id="JAINUF010000002">
    <property type="protein sequence ID" value="KAJ8376188.1"/>
    <property type="molecule type" value="Genomic_DNA"/>
</dbReference>
<evidence type="ECO:0000313" key="3">
    <source>
        <dbReference type="Proteomes" id="UP001152622"/>
    </source>
</evidence>
<name>A0A9Q1JAZ9_SYNKA</name>
<sequence>MELREAQEADRTLGKVQGWLEAGQCPERSVVSAESPELKSYYSLYSSLVQRDGLLYRRWQAPGRGSDILQLLVAPLFPPGFLVPVPPRLECRRGPPRAIRRTPAPVPTPRLSAAPRF</sequence>
<organism evidence="2 3">
    <name type="scientific">Synaphobranchus kaupii</name>
    <name type="common">Kaup's arrowtooth eel</name>
    <dbReference type="NCBI Taxonomy" id="118154"/>
    <lineage>
        <taxon>Eukaryota</taxon>
        <taxon>Metazoa</taxon>
        <taxon>Chordata</taxon>
        <taxon>Craniata</taxon>
        <taxon>Vertebrata</taxon>
        <taxon>Euteleostomi</taxon>
        <taxon>Actinopterygii</taxon>
        <taxon>Neopterygii</taxon>
        <taxon>Teleostei</taxon>
        <taxon>Anguilliformes</taxon>
        <taxon>Synaphobranchidae</taxon>
        <taxon>Synaphobranchus</taxon>
    </lineage>
</organism>
<evidence type="ECO:0000313" key="2">
    <source>
        <dbReference type="EMBL" id="KAJ8376188.1"/>
    </source>
</evidence>
<proteinExistence type="predicted"/>
<reference evidence="2" key="1">
    <citation type="journal article" date="2023" name="Science">
        <title>Genome structures resolve the early diversification of teleost fishes.</title>
        <authorList>
            <person name="Parey E."/>
            <person name="Louis A."/>
            <person name="Montfort J."/>
            <person name="Bouchez O."/>
            <person name="Roques C."/>
            <person name="Iampietro C."/>
            <person name="Lluch J."/>
            <person name="Castinel A."/>
            <person name="Donnadieu C."/>
            <person name="Desvignes T."/>
            <person name="Floi Bucao C."/>
            <person name="Jouanno E."/>
            <person name="Wen M."/>
            <person name="Mejri S."/>
            <person name="Dirks R."/>
            <person name="Jansen H."/>
            <person name="Henkel C."/>
            <person name="Chen W.J."/>
            <person name="Zahm M."/>
            <person name="Cabau C."/>
            <person name="Klopp C."/>
            <person name="Thompson A.W."/>
            <person name="Robinson-Rechavi M."/>
            <person name="Braasch I."/>
            <person name="Lecointre G."/>
            <person name="Bobe J."/>
            <person name="Postlethwait J.H."/>
            <person name="Berthelot C."/>
            <person name="Roest Crollius H."/>
            <person name="Guiguen Y."/>
        </authorList>
    </citation>
    <scope>NUCLEOTIDE SEQUENCE</scope>
    <source>
        <strain evidence="2">WJC10195</strain>
    </source>
</reference>
<comment type="caution">
    <text evidence="2">The sequence shown here is derived from an EMBL/GenBank/DDBJ whole genome shotgun (WGS) entry which is preliminary data.</text>
</comment>